<evidence type="ECO:0000256" key="1">
    <source>
        <dbReference type="SAM" id="MobiDB-lite"/>
    </source>
</evidence>
<feature type="transmembrane region" description="Helical" evidence="2">
    <location>
        <begin position="45"/>
        <end position="63"/>
    </location>
</feature>
<sequence>MKWSWKIFCIQLVVLFGAALGASIIVSKIIDAQRGIEAPDSTIPAMRIGGILACVLFSAIGGWKRWNPKMALVNAAIVSGLYAKLPGTFLGVLFGAAAYFIASKLHDLISFYTLPADAPEDHPDSGNQPTHEQARSERDAA</sequence>
<gene>
    <name evidence="3" type="ORF">BGE01nite_18370</name>
</gene>
<evidence type="ECO:0000313" key="4">
    <source>
        <dbReference type="Proteomes" id="UP000321577"/>
    </source>
</evidence>
<proteinExistence type="predicted"/>
<comment type="caution">
    <text evidence="3">The sequence shown here is derived from an EMBL/GenBank/DDBJ whole genome shotgun (WGS) entry which is preliminary data.</text>
</comment>
<organism evidence="3 4">
    <name type="scientific">Brevifollis gellanilyticus</name>
    <dbReference type="NCBI Taxonomy" id="748831"/>
    <lineage>
        <taxon>Bacteria</taxon>
        <taxon>Pseudomonadati</taxon>
        <taxon>Verrucomicrobiota</taxon>
        <taxon>Verrucomicrobiia</taxon>
        <taxon>Verrucomicrobiales</taxon>
        <taxon>Verrucomicrobiaceae</taxon>
    </lineage>
</organism>
<evidence type="ECO:0000256" key="2">
    <source>
        <dbReference type="SAM" id="Phobius"/>
    </source>
</evidence>
<dbReference type="AlphaFoldDB" id="A0A512M738"/>
<keyword evidence="2" id="KW-0472">Membrane</keyword>
<feature type="compositionally biased region" description="Basic and acidic residues" evidence="1">
    <location>
        <begin position="132"/>
        <end position="141"/>
    </location>
</feature>
<name>A0A512M738_9BACT</name>
<dbReference type="Proteomes" id="UP000321577">
    <property type="component" value="Unassembled WGS sequence"/>
</dbReference>
<dbReference type="RefSeq" id="WP_146850142.1">
    <property type="nucleotide sequence ID" value="NZ_BKAG01000010.1"/>
</dbReference>
<feature type="region of interest" description="Disordered" evidence="1">
    <location>
        <begin position="119"/>
        <end position="141"/>
    </location>
</feature>
<protein>
    <submittedName>
        <fullName evidence="3">Uncharacterized protein</fullName>
    </submittedName>
</protein>
<evidence type="ECO:0000313" key="3">
    <source>
        <dbReference type="EMBL" id="GEP42546.1"/>
    </source>
</evidence>
<keyword evidence="2" id="KW-1133">Transmembrane helix</keyword>
<keyword evidence="2" id="KW-0812">Transmembrane</keyword>
<keyword evidence="4" id="KW-1185">Reference proteome</keyword>
<reference evidence="3 4" key="1">
    <citation type="submission" date="2019-07" db="EMBL/GenBank/DDBJ databases">
        <title>Whole genome shotgun sequence of Brevifollis gellanilyticus NBRC 108608.</title>
        <authorList>
            <person name="Hosoyama A."/>
            <person name="Uohara A."/>
            <person name="Ohji S."/>
            <person name="Ichikawa N."/>
        </authorList>
    </citation>
    <scope>NUCLEOTIDE SEQUENCE [LARGE SCALE GENOMIC DNA]</scope>
    <source>
        <strain evidence="3 4">NBRC 108608</strain>
    </source>
</reference>
<feature type="transmembrane region" description="Helical" evidence="2">
    <location>
        <begin position="75"/>
        <end position="102"/>
    </location>
</feature>
<accession>A0A512M738</accession>
<dbReference type="EMBL" id="BKAG01000010">
    <property type="protein sequence ID" value="GEP42546.1"/>
    <property type="molecule type" value="Genomic_DNA"/>
</dbReference>
<dbReference type="OrthoDB" id="9899713at2"/>